<dbReference type="GO" id="GO:0015031">
    <property type="term" value="P:protein transport"/>
    <property type="evidence" value="ECO:0007669"/>
    <property type="project" value="UniProtKB-KW"/>
</dbReference>
<evidence type="ECO:0000256" key="3">
    <source>
        <dbReference type="ARBA" id="ARBA00022448"/>
    </source>
</evidence>
<dbReference type="PANTHER" id="PTHR15858">
    <property type="entry name" value="IMMEDIATE EARLY RESPONSE 3-INTERACTING PROTEIN 1"/>
    <property type="match status" value="1"/>
</dbReference>
<evidence type="ECO:0000256" key="4">
    <source>
        <dbReference type="ARBA" id="ARBA00022692"/>
    </source>
</evidence>
<dbReference type="AlphaFoldDB" id="Q5BSG2"/>
<keyword evidence="5" id="KW-0653">Protein transport</keyword>
<dbReference type="GO" id="GO:0000139">
    <property type="term" value="C:Golgi membrane"/>
    <property type="evidence" value="ECO:0007669"/>
    <property type="project" value="TreeGrafter"/>
</dbReference>
<reference evidence="11" key="2">
    <citation type="journal article" date="2006" name="PLoS Pathog.">
        <title>New perspectives on host-parasite interplay by comparative transcriptomic and proteomic analyses of Schistosoma japonicum.</title>
        <authorList>
            <person name="Liu F."/>
            <person name="Lu J."/>
            <person name="Hu W."/>
            <person name="Wang S.Y."/>
            <person name="Cui S.J."/>
            <person name="Chi M."/>
            <person name="Yan Q."/>
            <person name="Wang X.R."/>
            <person name="Song H.D."/>
            <person name="Xu X.N."/>
            <person name="Wang J.J."/>
            <person name="Zhang X.L."/>
            <person name="Zhang X."/>
            <person name="Wang Z.Q."/>
            <person name="Xue C.L."/>
            <person name="Brindley P.J."/>
            <person name="McManus D.P."/>
            <person name="Yang P.Y."/>
            <person name="Feng Z."/>
            <person name="Chen Z."/>
            <person name="Han Z.G."/>
        </authorList>
    </citation>
    <scope>NUCLEOTIDE SEQUENCE</scope>
</reference>
<dbReference type="Pfam" id="PF08571">
    <property type="entry name" value="Yos1"/>
    <property type="match status" value="1"/>
</dbReference>
<comment type="similarity">
    <text evidence="8">Belongs to the YOS1 family.</text>
</comment>
<protein>
    <recommendedName>
        <fullName evidence="2">Immediate early response 3-interacting protein 1</fullName>
    </recommendedName>
</protein>
<evidence type="ECO:0000256" key="9">
    <source>
        <dbReference type="ARBA" id="ARBA00045999"/>
    </source>
</evidence>
<organism evidence="11">
    <name type="scientific">Schistosoma japonicum</name>
    <name type="common">Blood fluke</name>
    <dbReference type="NCBI Taxonomy" id="6182"/>
    <lineage>
        <taxon>Eukaryota</taxon>
        <taxon>Metazoa</taxon>
        <taxon>Spiralia</taxon>
        <taxon>Lophotrochozoa</taxon>
        <taxon>Platyhelminthes</taxon>
        <taxon>Trematoda</taxon>
        <taxon>Digenea</taxon>
        <taxon>Strigeidida</taxon>
        <taxon>Schistosomatoidea</taxon>
        <taxon>Schistosomatidae</taxon>
        <taxon>Schistosoma</taxon>
    </lineage>
</organism>
<dbReference type="InterPro" id="IPR013880">
    <property type="entry name" value="Yos1"/>
</dbReference>
<dbReference type="PANTHER" id="PTHR15858:SF0">
    <property type="entry name" value="IMMEDIATE EARLY RESPONSE 3-INTERACTING PROTEIN 1"/>
    <property type="match status" value="1"/>
</dbReference>
<feature type="transmembrane region" description="Helical" evidence="10">
    <location>
        <begin position="60"/>
        <end position="79"/>
    </location>
</feature>
<comment type="subcellular location">
    <subcellularLocation>
        <location evidence="1">Membrane</location>
    </subcellularLocation>
</comment>
<evidence type="ECO:0000256" key="7">
    <source>
        <dbReference type="ARBA" id="ARBA00023136"/>
    </source>
</evidence>
<comment type="function">
    <text evidence="9">Regulator of endoplasmic reticulum secretion that acts as a key determinant of brain size. Required for secretion of extracellular matrix proteins. Required for correct brain development by depositing sufficient extracellular matrix proteins for tissue integrity and the proliferation of neural progenitors. Acts as a regulator of the unfolded protein response (UPR).</text>
</comment>
<reference evidence="12" key="3">
    <citation type="journal article" date="2009" name="Nature">
        <title>The Schistosoma japonicum genome reveals features of host-parasite interplay.</title>
        <authorList>
            <person name="Liu F."/>
            <person name="Zhou Y."/>
            <person name="Wang Z.Q."/>
            <person name="Lu G."/>
            <person name="Zheng H."/>
            <person name="Brindley P.J."/>
            <person name="McManus D.P."/>
            <person name="Blair D."/>
            <person name="Zhang Q.H."/>
            <person name="Zhong Y."/>
            <person name="Wang S."/>
            <person name="Han Z.G."/>
            <person name="Chen Z."/>
        </authorList>
    </citation>
    <scope>NUCLEOTIDE SEQUENCE</scope>
    <source>
        <strain evidence="12">Anhui</strain>
    </source>
</reference>
<evidence type="ECO:0000256" key="8">
    <source>
        <dbReference type="ARBA" id="ARBA00024203"/>
    </source>
</evidence>
<evidence type="ECO:0000256" key="5">
    <source>
        <dbReference type="ARBA" id="ARBA00022927"/>
    </source>
</evidence>
<dbReference type="EMBL" id="AY915302">
    <property type="protein sequence ID" value="AAX30523.1"/>
    <property type="molecule type" value="mRNA"/>
</dbReference>
<keyword evidence="6 10" id="KW-1133">Transmembrane helix</keyword>
<dbReference type="GO" id="GO:0005789">
    <property type="term" value="C:endoplasmic reticulum membrane"/>
    <property type="evidence" value="ECO:0007669"/>
    <property type="project" value="TreeGrafter"/>
</dbReference>
<evidence type="ECO:0000256" key="2">
    <source>
        <dbReference type="ARBA" id="ARBA00016434"/>
    </source>
</evidence>
<keyword evidence="3" id="KW-0813">Transport</keyword>
<evidence type="ECO:0000313" key="11">
    <source>
        <dbReference type="EMBL" id="AAX30523.1"/>
    </source>
</evidence>
<evidence type="ECO:0000256" key="10">
    <source>
        <dbReference type="SAM" id="Phobius"/>
    </source>
</evidence>
<dbReference type="GO" id="GO:0006888">
    <property type="term" value="P:endoplasmic reticulum to Golgi vesicle-mediated transport"/>
    <property type="evidence" value="ECO:0007669"/>
    <property type="project" value="TreeGrafter"/>
</dbReference>
<reference evidence="12" key="4">
    <citation type="submission" date="2009-03" db="EMBL/GenBank/DDBJ databases">
        <authorList>
            <person name="Gang L."/>
        </authorList>
    </citation>
    <scope>NUCLEOTIDE SEQUENCE</scope>
    <source>
        <strain evidence="12">Anhui</strain>
    </source>
</reference>
<keyword evidence="4 10" id="KW-0812">Transmembrane</keyword>
<proteinExistence type="evidence at transcript level"/>
<evidence type="ECO:0000313" key="12">
    <source>
        <dbReference type="EMBL" id="CAX72933.1"/>
    </source>
</evidence>
<evidence type="ECO:0000256" key="6">
    <source>
        <dbReference type="ARBA" id="ARBA00022989"/>
    </source>
</evidence>
<dbReference type="GO" id="GO:0030134">
    <property type="term" value="C:COPII-coated ER to Golgi transport vesicle"/>
    <property type="evidence" value="ECO:0007669"/>
    <property type="project" value="TreeGrafter"/>
</dbReference>
<accession>Q5BSG2</accession>
<sequence length="80" mass="9047">MALGLFSLIESIVLILNAICILHEKRFLSKIGYARTDNEYGSPTTVKYQFLTFIHSVRTVMRIPLIGVNIAMIVFKLVFG</sequence>
<keyword evidence="7 10" id="KW-0472">Membrane</keyword>
<reference evidence="11" key="1">
    <citation type="submission" date="2005-01" db="EMBL/GenBank/DDBJ databases">
        <authorList>
            <person name="Han Z."/>
        </authorList>
    </citation>
    <scope>NUCLEOTIDE SEQUENCE</scope>
</reference>
<evidence type="ECO:0000256" key="1">
    <source>
        <dbReference type="ARBA" id="ARBA00004370"/>
    </source>
</evidence>
<dbReference type="EMBL" id="FN317202">
    <property type="protein sequence ID" value="CAX72933.1"/>
    <property type="molecule type" value="mRNA"/>
</dbReference>
<name>Q5BSG2_SCHJA</name>